<sequence length="197" mass="22112">MSAYCRYKANLPVDTNSRGYTPLGTQHAATPYGNYPQANYNAYPGFSAYQANNMHGGTPFATNPNTTTNQASFVSKIYDKPAPAATPFPNISSGHKKTDKKTAAKKPYPCEYDGCPKTFTRRGDVRRHMETASEHKPDIPQGTDSAHRCKRCNEELSRPDARRRHEERGACGTRRIPRSESYPESNRLLWYAFGRAK</sequence>
<dbReference type="InterPro" id="IPR036236">
    <property type="entry name" value="Znf_C2H2_sf"/>
</dbReference>
<dbReference type="SMART" id="SM00355">
    <property type="entry name" value="ZnF_C2H2"/>
    <property type="match status" value="2"/>
</dbReference>
<keyword evidence="1" id="KW-0862">Zinc</keyword>
<evidence type="ECO:0000313" key="4">
    <source>
        <dbReference type="EMBL" id="TFK43031.1"/>
    </source>
</evidence>
<evidence type="ECO:0000259" key="3">
    <source>
        <dbReference type="PROSITE" id="PS50157"/>
    </source>
</evidence>
<dbReference type="SUPFAM" id="SSF57667">
    <property type="entry name" value="beta-beta-alpha zinc fingers"/>
    <property type="match status" value="1"/>
</dbReference>
<reference evidence="4 5" key="1">
    <citation type="journal article" date="2019" name="Nat. Ecol. Evol.">
        <title>Megaphylogeny resolves global patterns of mushroom evolution.</title>
        <authorList>
            <person name="Varga T."/>
            <person name="Krizsan K."/>
            <person name="Foldi C."/>
            <person name="Dima B."/>
            <person name="Sanchez-Garcia M."/>
            <person name="Sanchez-Ramirez S."/>
            <person name="Szollosi G.J."/>
            <person name="Szarkandi J.G."/>
            <person name="Papp V."/>
            <person name="Albert L."/>
            <person name="Andreopoulos W."/>
            <person name="Angelini C."/>
            <person name="Antonin V."/>
            <person name="Barry K.W."/>
            <person name="Bougher N.L."/>
            <person name="Buchanan P."/>
            <person name="Buyck B."/>
            <person name="Bense V."/>
            <person name="Catcheside P."/>
            <person name="Chovatia M."/>
            <person name="Cooper J."/>
            <person name="Damon W."/>
            <person name="Desjardin D."/>
            <person name="Finy P."/>
            <person name="Geml J."/>
            <person name="Haridas S."/>
            <person name="Hughes K."/>
            <person name="Justo A."/>
            <person name="Karasinski D."/>
            <person name="Kautmanova I."/>
            <person name="Kiss B."/>
            <person name="Kocsube S."/>
            <person name="Kotiranta H."/>
            <person name="LaButti K.M."/>
            <person name="Lechner B.E."/>
            <person name="Liimatainen K."/>
            <person name="Lipzen A."/>
            <person name="Lukacs Z."/>
            <person name="Mihaltcheva S."/>
            <person name="Morgado L.N."/>
            <person name="Niskanen T."/>
            <person name="Noordeloos M.E."/>
            <person name="Ohm R.A."/>
            <person name="Ortiz-Santana B."/>
            <person name="Ovrebo C."/>
            <person name="Racz N."/>
            <person name="Riley R."/>
            <person name="Savchenko A."/>
            <person name="Shiryaev A."/>
            <person name="Soop K."/>
            <person name="Spirin V."/>
            <person name="Szebenyi C."/>
            <person name="Tomsovsky M."/>
            <person name="Tulloss R.E."/>
            <person name="Uehling J."/>
            <person name="Grigoriev I.V."/>
            <person name="Vagvolgyi C."/>
            <person name="Papp T."/>
            <person name="Martin F.M."/>
            <person name="Miettinen O."/>
            <person name="Hibbett D.S."/>
            <person name="Nagy L.G."/>
        </authorList>
    </citation>
    <scope>NUCLEOTIDE SEQUENCE [LARGE SCALE GENOMIC DNA]</scope>
    <source>
        <strain evidence="4 5">CBS 166.37</strain>
    </source>
</reference>
<gene>
    <name evidence="4" type="ORF">BDQ12DRAFT_162431</name>
</gene>
<dbReference type="EMBL" id="ML213591">
    <property type="protein sequence ID" value="TFK43031.1"/>
    <property type="molecule type" value="Genomic_DNA"/>
</dbReference>
<proteinExistence type="predicted"/>
<keyword evidence="1" id="KW-0863">Zinc-finger</keyword>
<protein>
    <recommendedName>
        <fullName evidence="3">C2H2-type domain-containing protein</fullName>
    </recommendedName>
</protein>
<dbReference type="OrthoDB" id="654211at2759"/>
<organism evidence="4 5">
    <name type="scientific">Crucibulum laeve</name>
    <dbReference type="NCBI Taxonomy" id="68775"/>
    <lineage>
        <taxon>Eukaryota</taxon>
        <taxon>Fungi</taxon>
        <taxon>Dikarya</taxon>
        <taxon>Basidiomycota</taxon>
        <taxon>Agaricomycotina</taxon>
        <taxon>Agaricomycetes</taxon>
        <taxon>Agaricomycetidae</taxon>
        <taxon>Agaricales</taxon>
        <taxon>Agaricineae</taxon>
        <taxon>Nidulariaceae</taxon>
        <taxon>Crucibulum</taxon>
    </lineage>
</organism>
<dbReference type="Gene3D" id="3.30.160.60">
    <property type="entry name" value="Classic Zinc Finger"/>
    <property type="match status" value="1"/>
</dbReference>
<dbReference type="AlphaFoldDB" id="A0A5C3MPA8"/>
<dbReference type="Pfam" id="PF00096">
    <property type="entry name" value="zf-C2H2"/>
    <property type="match status" value="1"/>
</dbReference>
<keyword evidence="1" id="KW-0479">Metal-binding</keyword>
<accession>A0A5C3MPA8</accession>
<feature type="region of interest" description="Disordered" evidence="2">
    <location>
        <begin position="154"/>
        <end position="181"/>
    </location>
</feature>
<feature type="domain" description="C2H2-type" evidence="3">
    <location>
        <begin position="108"/>
        <end position="137"/>
    </location>
</feature>
<evidence type="ECO:0000256" key="2">
    <source>
        <dbReference type="SAM" id="MobiDB-lite"/>
    </source>
</evidence>
<evidence type="ECO:0000256" key="1">
    <source>
        <dbReference type="PROSITE-ProRule" id="PRU00042"/>
    </source>
</evidence>
<dbReference type="STRING" id="68775.A0A5C3MPA8"/>
<dbReference type="GO" id="GO:0008270">
    <property type="term" value="F:zinc ion binding"/>
    <property type="evidence" value="ECO:0007669"/>
    <property type="project" value="UniProtKB-KW"/>
</dbReference>
<evidence type="ECO:0000313" key="5">
    <source>
        <dbReference type="Proteomes" id="UP000308652"/>
    </source>
</evidence>
<keyword evidence="5" id="KW-1185">Reference proteome</keyword>
<name>A0A5C3MPA8_9AGAR</name>
<dbReference type="Proteomes" id="UP000308652">
    <property type="component" value="Unassembled WGS sequence"/>
</dbReference>
<feature type="compositionally biased region" description="Basic and acidic residues" evidence="2">
    <location>
        <begin position="154"/>
        <end position="169"/>
    </location>
</feature>
<dbReference type="PROSITE" id="PS50157">
    <property type="entry name" value="ZINC_FINGER_C2H2_2"/>
    <property type="match status" value="1"/>
</dbReference>
<dbReference type="InterPro" id="IPR013087">
    <property type="entry name" value="Znf_C2H2_type"/>
</dbReference>